<accession>A0A8J3IP94</accession>
<evidence type="ECO:0000313" key="2">
    <source>
        <dbReference type="Proteomes" id="UP000597444"/>
    </source>
</evidence>
<evidence type="ECO:0000313" key="1">
    <source>
        <dbReference type="EMBL" id="GHO93976.1"/>
    </source>
</evidence>
<sequence>MWQIICLCLPAVTTSEQQRFFALFHSVLRSAGREPGEMDLGLFFLHALSPEEALTVLEQRLDLVIRSQDMLEQLPAGEPEQDIIQLAIDDHMRTLLAAERSWLKRTIARLQTRCALS</sequence>
<dbReference type="AlphaFoldDB" id="A0A8J3IP94"/>
<reference evidence="1" key="1">
    <citation type="submission" date="2020-10" db="EMBL/GenBank/DDBJ databases">
        <title>Taxonomic study of unclassified bacteria belonging to the class Ktedonobacteria.</title>
        <authorList>
            <person name="Yabe S."/>
            <person name="Wang C.M."/>
            <person name="Zheng Y."/>
            <person name="Sakai Y."/>
            <person name="Cavaletti L."/>
            <person name="Monciardini P."/>
            <person name="Donadio S."/>
        </authorList>
    </citation>
    <scope>NUCLEOTIDE SEQUENCE</scope>
    <source>
        <strain evidence="1">ID150040</strain>
    </source>
</reference>
<organism evidence="1 2">
    <name type="scientific">Reticulibacter mediterranei</name>
    <dbReference type="NCBI Taxonomy" id="2778369"/>
    <lineage>
        <taxon>Bacteria</taxon>
        <taxon>Bacillati</taxon>
        <taxon>Chloroflexota</taxon>
        <taxon>Ktedonobacteria</taxon>
        <taxon>Ktedonobacterales</taxon>
        <taxon>Reticulibacteraceae</taxon>
        <taxon>Reticulibacter</taxon>
    </lineage>
</organism>
<proteinExistence type="predicted"/>
<gene>
    <name evidence="1" type="ORF">KSF_040240</name>
</gene>
<keyword evidence="2" id="KW-1185">Reference proteome</keyword>
<comment type="caution">
    <text evidence="1">The sequence shown here is derived from an EMBL/GenBank/DDBJ whole genome shotgun (WGS) entry which is preliminary data.</text>
</comment>
<name>A0A8J3IP94_9CHLR</name>
<dbReference type="Proteomes" id="UP000597444">
    <property type="component" value="Unassembled WGS sequence"/>
</dbReference>
<protein>
    <submittedName>
        <fullName evidence="1">Uncharacterized protein</fullName>
    </submittedName>
</protein>
<dbReference type="RefSeq" id="WP_220204737.1">
    <property type="nucleotide sequence ID" value="NZ_BNJK01000001.1"/>
</dbReference>
<dbReference type="EMBL" id="BNJK01000001">
    <property type="protein sequence ID" value="GHO93976.1"/>
    <property type="molecule type" value="Genomic_DNA"/>
</dbReference>